<evidence type="ECO:0000256" key="5">
    <source>
        <dbReference type="ARBA" id="ARBA00023136"/>
    </source>
</evidence>
<reference evidence="8 9" key="1">
    <citation type="submission" date="2019-04" db="EMBL/GenBank/DDBJ databases">
        <title>Isolation and identification of Cellulomonas shaoxiangyii sp. Nov. isolated from feces of the Tibetan antelopes (Pantholops hodgsonii) in the Qinghai-Tibet plateau of China.</title>
        <authorList>
            <person name="Tian Z."/>
        </authorList>
    </citation>
    <scope>NUCLEOTIDE SEQUENCE [LARGE SCALE GENOMIC DNA]</scope>
    <source>
        <strain evidence="8 9">Z28</strain>
    </source>
</reference>
<keyword evidence="4 6" id="KW-1133">Transmembrane helix</keyword>
<evidence type="ECO:0000313" key="8">
    <source>
        <dbReference type="EMBL" id="QCB95167.1"/>
    </source>
</evidence>
<dbReference type="InterPro" id="IPR018076">
    <property type="entry name" value="T2SS_GspF_dom"/>
</dbReference>
<sequence length="186" mass="18710">MVGASPWWVARRRAGRVPAAGWRAGRRRRGLRGRALGARRAVPPPAVDAAFLLDLCAAALAAGAALPRTLGVVGRHLGGADGDALVRAGSTLELGGAWASAWTDAPAGAAAVGAALATGWEAGASPGPQLRAAADRLRRDRRAAVRTAAGSLAVRLTLPLGLCFLPAFALLGLVPVVLGLAAGIGW</sequence>
<gene>
    <name evidence="8" type="ORF">E5225_03760</name>
</gene>
<keyword evidence="9" id="KW-1185">Reference proteome</keyword>
<dbReference type="KEGG" id="celz:E5225_03760"/>
<evidence type="ECO:0000256" key="3">
    <source>
        <dbReference type="ARBA" id="ARBA00022692"/>
    </source>
</evidence>
<accession>A0A4P7SNP6</accession>
<dbReference type="Pfam" id="PF00482">
    <property type="entry name" value="T2SSF"/>
    <property type="match status" value="1"/>
</dbReference>
<comment type="subcellular location">
    <subcellularLocation>
        <location evidence="1">Cell membrane</location>
        <topology evidence="1">Multi-pass membrane protein</topology>
    </subcellularLocation>
</comment>
<organism evidence="8 9">
    <name type="scientific">Cellulomonas shaoxiangyii</name>
    <dbReference type="NCBI Taxonomy" id="2566013"/>
    <lineage>
        <taxon>Bacteria</taxon>
        <taxon>Bacillati</taxon>
        <taxon>Actinomycetota</taxon>
        <taxon>Actinomycetes</taxon>
        <taxon>Micrococcales</taxon>
        <taxon>Cellulomonadaceae</taxon>
        <taxon>Cellulomonas</taxon>
    </lineage>
</organism>
<dbReference type="Proteomes" id="UP000296469">
    <property type="component" value="Chromosome"/>
</dbReference>
<keyword evidence="3 6" id="KW-0812">Transmembrane</keyword>
<name>A0A4P7SNP6_9CELL</name>
<evidence type="ECO:0000256" key="2">
    <source>
        <dbReference type="ARBA" id="ARBA00022475"/>
    </source>
</evidence>
<protein>
    <submittedName>
        <fullName evidence="8">Secretion system protein</fullName>
    </submittedName>
</protein>
<evidence type="ECO:0000313" key="9">
    <source>
        <dbReference type="Proteomes" id="UP000296469"/>
    </source>
</evidence>
<dbReference type="GO" id="GO:0005886">
    <property type="term" value="C:plasma membrane"/>
    <property type="evidence" value="ECO:0007669"/>
    <property type="project" value="UniProtKB-SubCell"/>
</dbReference>
<feature type="domain" description="Type II secretion system protein GspF" evidence="7">
    <location>
        <begin position="53"/>
        <end position="172"/>
    </location>
</feature>
<evidence type="ECO:0000256" key="1">
    <source>
        <dbReference type="ARBA" id="ARBA00004651"/>
    </source>
</evidence>
<evidence type="ECO:0000259" key="7">
    <source>
        <dbReference type="Pfam" id="PF00482"/>
    </source>
</evidence>
<evidence type="ECO:0000256" key="6">
    <source>
        <dbReference type="SAM" id="Phobius"/>
    </source>
</evidence>
<keyword evidence="5 6" id="KW-0472">Membrane</keyword>
<keyword evidence="2" id="KW-1003">Cell membrane</keyword>
<proteinExistence type="predicted"/>
<dbReference type="EMBL" id="CP039291">
    <property type="protein sequence ID" value="QCB95167.1"/>
    <property type="molecule type" value="Genomic_DNA"/>
</dbReference>
<feature type="transmembrane region" description="Helical" evidence="6">
    <location>
        <begin position="156"/>
        <end position="184"/>
    </location>
</feature>
<dbReference type="AlphaFoldDB" id="A0A4P7SNP6"/>
<evidence type="ECO:0000256" key="4">
    <source>
        <dbReference type="ARBA" id="ARBA00022989"/>
    </source>
</evidence>